<evidence type="ECO:0000313" key="2">
    <source>
        <dbReference type="Proteomes" id="UP000606044"/>
    </source>
</evidence>
<accession>A0A917C7J7</accession>
<comment type="caution">
    <text evidence="1">The sequence shown here is derived from an EMBL/GenBank/DDBJ whole genome shotgun (WGS) entry which is preliminary data.</text>
</comment>
<evidence type="ECO:0000313" key="1">
    <source>
        <dbReference type="EMBL" id="GGF74757.1"/>
    </source>
</evidence>
<name>A0A917C7J7_9HYPH</name>
<proteinExistence type="predicted"/>
<dbReference type="AlphaFoldDB" id="A0A917C7J7"/>
<protein>
    <submittedName>
        <fullName evidence="1">Uncharacterized protein</fullName>
    </submittedName>
</protein>
<dbReference type="RefSeq" id="WP_188581560.1">
    <property type="nucleotide sequence ID" value="NZ_BMCT01000006.1"/>
</dbReference>
<dbReference type="EMBL" id="BMCT01000006">
    <property type="protein sequence ID" value="GGF74757.1"/>
    <property type="molecule type" value="Genomic_DNA"/>
</dbReference>
<reference evidence="1" key="2">
    <citation type="submission" date="2020-09" db="EMBL/GenBank/DDBJ databases">
        <authorList>
            <person name="Sun Q."/>
            <person name="Sedlacek I."/>
        </authorList>
    </citation>
    <scope>NUCLEOTIDE SEQUENCE</scope>
    <source>
        <strain evidence="1">CCM 7897</strain>
    </source>
</reference>
<dbReference type="Proteomes" id="UP000606044">
    <property type="component" value="Unassembled WGS sequence"/>
</dbReference>
<keyword evidence="2" id="KW-1185">Reference proteome</keyword>
<organism evidence="1 2">
    <name type="scientific">Azorhizobium oxalatiphilum</name>
    <dbReference type="NCBI Taxonomy" id="980631"/>
    <lineage>
        <taxon>Bacteria</taxon>
        <taxon>Pseudomonadati</taxon>
        <taxon>Pseudomonadota</taxon>
        <taxon>Alphaproteobacteria</taxon>
        <taxon>Hyphomicrobiales</taxon>
        <taxon>Xanthobacteraceae</taxon>
        <taxon>Azorhizobium</taxon>
    </lineage>
</organism>
<gene>
    <name evidence="1" type="ORF">GCM10007301_38280</name>
</gene>
<sequence length="228" mass="25381">MFEPEITEASHHLCQFECRIDATPEEVIEAWRDPGLFDSHVVAAPDADVTLERRSGEKVPSSIFLGNADAAIVERLPLRIAYETTPDLALMVSHEECADDALTVCLTLTVATEPNLTGQGQNTTPCALTLSPPPFHYRLAILETLASLAQSLSERVKVRMAQRKARAKQSREAERQQRIAEGQVRKAQRAECRSCAIERHVFGYEGDLATAHRCRWCLARQMAENPNS</sequence>
<reference evidence="1" key="1">
    <citation type="journal article" date="2014" name="Int. J. Syst. Evol. Microbiol.">
        <title>Complete genome sequence of Corynebacterium casei LMG S-19264T (=DSM 44701T), isolated from a smear-ripened cheese.</title>
        <authorList>
            <consortium name="US DOE Joint Genome Institute (JGI-PGF)"/>
            <person name="Walter F."/>
            <person name="Albersmeier A."/>
            <person name="Kalinowski J."/>
            <person name="Ruckert C."/>
        </authorList>
    </citation>
    <scope>NUCLEOTIDE SEQUENCE</scope>
    <source>
        <strain evidence="1">CCM 7897</strain>
    </source>
</reference>